<reference evidence="1 2" key="1">
    <citation type="submission" date="2012-11" db="EMBL/GenBank/DDBJ databases">
        <authorList>
            <person name="Weinstock G."/>
            <person name="Sodergren E."/>
            <person name="Lobos E.A."/>
            <person name="Fulton L."/>
            <person name="Fulton R."/>
            <person name="Courtney L."/>
            <person name="Fronick C."/>
            <person name="O'Laughlin M."/>
            <person name="Godfrey J."/>
            <person name="Wilson R.M."/>
            <person name="Miner T."/>
            <person name="Farmer C."/>
            <person name="Delehaunty K."/>
            <person name="Cordes M."/>
            <person name="Minx P."/>
            <person name="Tomlinson C."/>
            <person name="Chen J."/>
            <person name="Wollam A."/>
            <person name="Pepin K.H."/>
            <person name="Bhonagiri V."/>
            <person name="Zhang X."/>
            <person name="Suruliraj S."/>
            <person name="Antonio M."/>
            <person name="Secka O."/>
            <person name="Thomas J."/>
            <person name="Warren W."/>
            <person name="Mitreva M."/>
            <person name="Mardis E.R."/>
            <person name="Wilson R.K."/>
        </authorList>
    </citation>
    <scope>NUCLEOTIDE SEQUENCE [LARGE SCALE GENOMIC DNA]</scope>
    <source>
        <strain evidence="1 2">GAM260BSi</strain>
    </source>
</reference>
<feature type="non-terminal residue" evidence="1">
    <location>
        <position position="50"/>
    </location>
</feature>
<organism evidence="1 2">
    <name type="scientific">Helicobacter pylori GAM260BSi</name>
    <dbReference type="NCBI Taxonomy" id="1159046"/>
    <lineage>
        <taxon>Bacteria</taxon>
        <taxon>Pseudomonadati</taxon>
        <taxon>Campylobacterota</taxon>
        <taxon>Epsilonproteobacteria</taxon>
        <taxon>Campylobacterales</taxon>
        <taxon>Helicobacteraceae</taxon>
        <taxon>Helicobacter</taxon>
    </lineage>
</organism>
<dbReference type="EMBL" id="APDV01000062">
    <property type="protein sequence ID" value="EMH22848.1"/>
    <property type="molecule type" value="Genomic_DNA"/>
</dbReference>
<proteinExistence type="predicted"/>
<evidence type="ECO:0000313" key="2">
    <source>
        <dbReference type="Proteomes" id="UP000012023"/>
    </source>
</evidence>
<evidence type="ECO:0000313" key="1">
    <source>
        <dbReference type="EMBL" id="EMH22848.1"/>
    </source>
</evidence>
<comment type="caution">
    <text evidence="1">The sequence shown here is derived from an EMBL/GenBank/DDBJ whole genome shotgun (WGS) entry which is preliminary data.</text>
</comment>
<gene>
    <name evidence="1" type="ORF">HMPREF1418_00968</name>
</gene>
<dbReference type="AlphaFoldDB" id="M3PCY5"/>
<dbReference type="Proteomes" id="UP000012023">
    <property type="component" value="Unassembled WGS sequence"/>
</dbReference>
<accession>M3PCY5</accession>
<dbReference type="HOGENOM" id="CLU_3128783_0_0_7"/>
<sequence>MEENFNYKACSKPSEIHERLKNTSSFSKISAIRTAQLPHHSNQKPLYNNL</sequence>
<protein>
    <submittedName>
        <fullName evidence="1">Uncharacterized protein</fullName>
    </submittedName>
</protein>
<name>M3PCY5_HELPX</name>